<accession>A0A0L0BQF2</accession>
<proteinExistence type="predicted"/>
<keyword evidence="2" id="KW-1185">Reference proteome</keyword>
<organism evidence="1 2">
    <name type="scientific">Lucilia cuprina</name>
    <name type="common">Green bottle fly</name>
    <name type="synonym">Australian sheep blowfly</name>
    <dbReference type="NCBI Taxonomy" id="7375"/>
    <lineage>
        <taxon>Eukaryota</taxon>
        <taxon>Metazoa</taxon>
        <taxon>Ecdysozoa</taxon>
        <taxon>Arthropoda</taxon>
        <taxon>Hexapoda</taxon>
        <taxon>Insecta</taxon>
        <taxon>Pterygota</taxon>
        <taxon>Neoptera</taxon>
        <taxon>Endopterygota</taxon>
        <taxon>Diptera</taxon>
        <taxon>Brachycera</taxon>
        <taxon>Muscomorpha</taxon>
        <taxon>Oestroidea</taxon>
        <taxon>Calliphoridae</taxon>
        <taxon>Luciliinae</taxon>
        <taxon>Lucilia</taxon>
    </lineage>
</organism>
<reference evidence="1 2" key="1">
    <citation type="journal article" date="2015" name="Nat. Commun.">
        <title>Lucilia cuprina genome unlocks parasitic fly biology to underpin future interventions.</title>
        <authorList>
            <person name="Anstead C.A."/>
            <person name="Korhonen P.K."/>
            <person name="Young N.D."/>
            <person name="Hall R.S."/>
            <person name="Jex A.R."/>
            <person name="Murali S.C."/>
            <person name="Hughes D.S."/>
            <person name="Lee S.F."/>
            <person name="Perry T."/>
            <person name="Stroehlein A.J."/>
            <person name="Ansell B.R."/>
            <person name="Breugelmans B."/>
            <person name="Hofmann A."/>
            <person name="Qu J."/>
            <person name="Dugan S."/>
            <person name="Lee S.L."/>
            <person name="Chao H."/>
            <person name="Dinh H."/>
            <person name="Han Y."/>
            <person name="Doddapaneni H.V."/>
            <person name="Worley K.C."/>
            <person name="Muzny D.M."/>
            <person name="Ioannidis P."/>
            <person name="Waterhouse R.M."/>
            <person name="Zdobnov E.M."/>
            <person name="James P.J."/>
            <person name="Bagnall N.H."/>
            <person name="Kotze A.C."/>
            <person name="Gibbs R.A."/>
            <person name="Richards S."/>
            <person name="Batterham P."/>
            <person name="Gasser R.B."/>
        </authorList>
    </citation>
    <scope>NUCLEOTIDE SEQUENCE [LARGE SCALE GENOMIC DNA]</scope>
    <source>
        <strain evidence="1 2">LS</strain>
        <tissue evidence="1">Full body</tissue>
    </source>
</reference>
<dbReference type="AlphaFoldDB" id="A0A0L0BQF2"/>
<name>A0A0L0BQF2_LUCCU</name>
<comment type="caution">
    <text evidence="1">The sequence shown here is derived from an EMBL/GenBank/DDBJ whole genome shotgun (WGS) entry which is preliminary data.</text>
</comment>
<dbReference type="Proteomes" id="UP000037069">
    <property type="component" value="Unassembled WGS sequence"/>
</dbReference>
<evidence type="ECO:0000313" key="1">
    <source>
        <dbReference type="EMBL" id="KNC22241.1"/>
    </source>
</evidence>
<evidence type="ECO:0000313" key="2">
    <source>
        <dbReference type="Proteomes" id="UP000037069"/>
    </source>
</evidence>
<dbReference type="OMA" id="VDWHCES"/>
<dbReference type="InterPro" id="IPR010512">
    <property type="entry name" value="DUF1091"/>
</dbReference>
<gene>
    <name evidence="1" type="ORF">FF38_00934</name>
</gene>
<sequence>MQFLSMANIWKLVAKLSFKMVSMKLFLMIFVIVLSTKQLNGLRSFDILWIKTSCSMVSKAHLGFFNCTINNWRRNRGNYLTVHVQFSQTIERILLDFRVSMPSGSNKDMELVKFRSDGCSMSKRKSANPVVTALTKQLLQTGNFSGDCPLEANTTYTMENLSLNPDYFPGYTPEMNFSIKFNMYTDKIHLLAANALASRSFNIRWRRASCSIISKSYFGFFNCTIHEYPRNRGNYVSAHVQFNQDIERVLLDFRVSMPRRRNNDMDLIKFRSDGCSMSKYQSANPIITALFKQLYQSANFPSSCPLKANTTYNVENLSLNPDYFPGYTPEMNFSIKFNMFTDNVHLLASQLTASRSFDIRWTKANCTIMDSTWMNLFMCPIKELPKNRGNYLQVHFMPKQTIKAIIMDFVVSTPTQNKNKNVDFLKFRTDACKLSSFQSKNPMVAAIFKNLIKGDNFPKNCPLAANFTYSMAHFALNPDYFPGYTPEMNFTTKINLFINKKQIIYRNFDIIFNKSNCSVINSEYVIGYHCPIVQLPRNLGNYISGYVMYRKNITKLLIDFRVHMIHTDKADVEVMKIKVDGCKLSTFKSSNPVVSAILKKLRYGGNFPKSCPFLANVNYTVAHFALNPDYFPPYTPEMNFSTKVNMYMGKIHLISSEIHASHYLAIIYVKIIKSAN</sequence>
<protein>
    <submittedName>
        <fullName evidence="1">Uncharacterized protein</fullName>
    </submittedName>
</protein>
<dbReference type="SMART" id="SM00697">
    <property type="entry name" value="DM8"/>
    <property type="match status" value="4"/>
</dbReference>
<dbReference type="PANTHER" id="PTHR20898:SF0">
    <property type="entry name" value="DAEDALUS ON 3-RELATED"/>
    <property type="match status" value="1"/>
</dbReference>
<dbReference type="EMBL" id="JRES01001525">
    <property type="protein sequence ID" value="KNC22241.1"/>
    <property type="molecule type" value="Genomic_DNA"/>
</dbReference>
<dbReference type="Pfam" id="PF06477">
    <property type="entry name" value="DUF1091"/>
    <property type="match status" value="4"/>
</dbReference>
<dbReference type="PANTHER" id="PTHR20898">
    <property type="entry name" value="DAEDALUS ON 3-RELATED-RELATED"/>
    <property type="match status" value="1"/>
</dbReference>